<dbReference type="InterPro" id="IPR039422">
    <property type="entry name" value="MarR/SlyA-like"/>
</dbReference>
<dbReference type="GO" id="GO:0006950">
    <property type="term" value="P:response to stress"/>
    <property type="evidence" value="ECO:0007669"/>
    <property type="project" value="TreeGrafter"/>
</dbReference>
<sequence length="141" mass="15278">MTARQSARQRLSRQQYAAIAAFRFQLRRFLVFSEAAALAAGIPPQQHQALLSIAGHLAPEAPTVGMLAEQLLIAPHTAAELVSRMVDAGLLTKTRGAQDRRRMELALTPKAEALLGALTAAHLEELRTLKLDLIGLPGRPE</sequence>
<dbReference type="OrthoDB" id="9807800at2"/>
<dbReference type="PANTHER" id="PTHR33164">
    <property type="entry name" value="TRANSCRIPTIONAL REGULATOR, MARR FAMILY"/>
    <property type="match status" value="1"/>
</dbReference>
<keyword evidence="3" id="KW-0804">Transcription</keyword>
<dbReference type="GO" id="GO:0003677">
    <property type="term" value="F:DNA binding"/>
    <property type="evidence" value="ECO:0007669"/>
    <property type="project" value="UniProtKB-KW"/>
</dbReference>
<dbReference type="KEGG" id="mets:DK389_03325"/>
<dbReference type="PROSITE" id="PS01117">
    <property type="entry name" value="HTH_MARR_1"/>
    <property type="match status" value="1"/>
</dbReference>
<dbReference type="RefSeq" id="WP_109887430.1">
    <property type="nucleotide sequence ID" value="NZ_CP029550.1"/>
</dbReference>
<dbReference type="SUPFAM" id="SSF46785">
    <property type="entry name" value="Winged helix' DNA-binding domain"/>
    <property type="match status" value="1"/>
</dbReference>
<dbReference type="GO" id="GO:0003700">
    <property type="term" value="F:DNA-binding transcription factor activity"/>
    <property type="evidence" value="ECO:0007669"/>
    <property type="project" value="InterPro"/>
</dbReference>
<proteinExistence type="predicted"/>
<dbReference type="Gene3D" id="1.10.10.10">
    <property type="entry name" value="Winged helix-like DNA-binding domain superfamily/Winged helix DNA-binding domain"/>
    <property type="match status" value="1"/>
</dbReference>
<organism evidence="5 6">
    <name type="scientific">Methylobacterium durans</name>
    <dbReference type="NCBI Taxonomy" id="2202825"/>
    <lineage>
        <taxon>Bacteria</taxon>
        <taxon>Pseudomonadati</taxon>
        <taxon>Pseudomonadota</taxon>
        <taxon>Alphaproteobacteria</taxon>
        <taxon>Hyphomicrobiales</taxon>
        <taxon>Methylobacteriaceae</taxon>
        <taxon>Methylobacterium</taxon>
    </lineage>
</organism>
<gene>
    <name evidence="5" type="ORF">DK389_03325</name>
</gene>
<dbReference type="Pfam" id="PF12802">
    <property type="entry name" value="MarR_2"/>
    <property type="match status" value="1"/>
</dbReference>
<dbReference type="InterPro" id="IPR036390">
    <property type="entry name" value="WH_DNA-bd_sf"/>
</dbReference>
<name>A0A2U8W0W7_9HYPH</name>
<evidence type="ECO:0000313" key="6">
    <source>
        <dbReference type="Proteomes" id="UP000245926"/>
    </source>
</evidence>
<evidence type="ECO:0000313" key="5">
    <source>
        <dbReference type="EMBL" id="AWN39743.1"/>
    </source>
</evidence>
<keyword evidence="1" id="KW-0805">Transcription regulation</keyword>
<protein>
    <submittedName>
        <fullName evidence="5">MarR family transcriptional regulator</fullName>
    </submittedName>
</protein>
<keyword evidence="6" id="KW-1185">Reference proteome</keyword>
<dbReference type="PROSITE" id="PS50995">
    <property type="entry name" value="HTH_MARR_2"/>
    <property type="match status" value="1"/>
</dbReference>
<dbReference type="InterPro" id="IPR000835">
    <property type="entry name" value="HTH_MarR-typ"/>
</dbReference>
<dbReference type="AlphaFoldDB" id="A0A2U8W0W7"/>
<evidence type="ECO:0000256" key="3">
    <source>
        <dbReference type="ARBA" id="ARBA00023163"/>
    </source>
</evidence>
<evidence type="ECO:0000256" key="1">
    <source>
        <dbReference type="ARBA" id="ARBA00023015"/>
    </source>
</evidence>
<dbReference type="PANTHER" id="PTHR33164:SF43">
    <property type="entry name" value="HTH-TYPE TRANSCRIPTIONAL REPRESSOR YETL"/>
    <property type="match status" value="1"/>
</dbReference>
<dbReference type="EMBL" id="CP029550">
    <property type="protein sequence ID" value="AWN39743.1"/>
    <property type="molecule type" value="Genomic_DNA"/>
</dbReference>
<keyword evidence="2" id="KW-0238">DNA-binding</keyword>
<dbReference type="InterPro" id="IPR023187">
    <property type="entry name" value="Tscrpt_reg_MarR-type_CS"/>
</dbReference>
<evidence type="ECO:0000256" key="2">
    <source>
        <dbReference type="ARBA" id="ARBA00023125"/>
    </source>
</evidence>
<reference evidence="6" key="1">
    <citation type="submission" date="2018-05" db="EMBL/GenBank/DDBJ databases">
        <title>Complete Genome Sequence of Methylobacterium sp. 17SD2-17.</title>
        <authorList>
            <person name="Srinivasan S."/>
        </authorList>
    </citation>
    <scope>NUCLEOTIDE SEQUENCE [LARGE SCALE GENOMIC DNA]</scope>
    <source>
        <strain evidence="6">17SD2-17</strain>
    </source>
</reference>
<evidence type="ECO:0000259" key="4">
    <source>
        <dbReference type="PROSITE" id="PS50995"/>
    </source>
</evidence>
<accession>A0A2U8W0W7</accession>
<dbReference type="InterPro" id="IPR036388">
    <property type="entry name" value="WH-like_DNA-bd_sf"/>
</dbReference>
<dbReference type="Proteomes" id="UP000245926">
    <property type="component" value="Chromosome"/>
</dbReference>
<dbReference type="SMART" id="SM00347">
    <property type="entry name" value="HTH_MARR"/>
    <property type="match status" value="1"/>
</dbReference>
<feature type="domain" description="HTH marR-type" evidence="4">
    <location>
        <begin position="8"/>
        <end position="141"/>
    </location>
</feature>